<proteinExistence type="predicted"/>
<dbReference type="AlphaFoldDB" id="C5LPL9"/>
<dbReference type="GeneID" id="9058898"/>
<evidence type="ECO:0000313" key="4">
    <source>
        <dbReference type="Proteomes" id="UP000007800"/>
    </source>
</evidence>
<feature type="signal peptide" evidence="2">
    <location>
        <begin position="1"/>
        <end position="15"/>
    </location>
</feature>
<organism evidence="4">
    <name type="scientific">Perkinsus marinus (strain ATCC 50983 / TXsc)</name>
    <dbReference type="NCBI Taxonomy" id="423536"/>
    <lineage>
        <taxon>Eukaryota</taxon>
        <taxon>Sar</taxon>
        <taxon>Alveolata</taxon>
        <taxon>Perkinsozoa</taxon>
        <taxon>Perkinsea</taxon>
        <taxon>Perkinsida</taxon>
        <taxon>Perkinsidae</taxon>
        <taxon>Perkinsus</taxon>
    </lineage>
</organism>
<evidence type="ECO:0000256" key="2">
    <source>
        <dbReference type="SAM" id="SignalP"/>
    </source>
</evidence>
<feature type="compositionally biased region" description="Pro residues" evidence="1">
    <location>
        <begin position="221"/>
        <end position="231"/>
    </location>
</feature>
<dbReference type="InParanoid" id="C5LPL9"/>
<feature type="region of interest" description="Disordered" evidence="1">
    <location>
        <begin position="214"/>
        <end position="233"/>
    </location>
</feature>
<accession>C5LPL9</accession>
<dbReference type="RefSeq" id="XP_002768621.1">
    <property type="nucleotide sequence ID" value="XM_002768575.1"/>
</dbReference>
<reference evidence="3 4" key="1">
    <citation type="submission" date="2008-07" db="EMBL/GenBank/DDBJ databases">
        <authorList>
            <person name="El-Sayed N."/>
            <person name="Caler E."/>
            <person name="Inman J."/>
            <person name="Amedeo P."/>
            <person name="Hass B."/>
            <person name="Wortman J."/>
        </authorList>
    </citation>
    <scope>NUCLEOTIDE SEQUENCE [LARGE SCALE GENOMIC DNA]</scope>
    <source>
        <strain evidence="4">ATCC 50983 / TXsc</strain>
    </source>
</reference>
<keyword evidence="2" id="KW-0732">Signal</keyword>
<keyword evidence="4" id="KW-1185">Reference proteome</keyword>
<feature type="chain" id="PRO_5012858805" evidence="2">
    <location>
        <begin position="16"/>
        <end position="356"/>
    </location>
</feature>
<evidence type="ECO:0000256" key="1">
    <source>
        <dbReference type="SAM" id="MobiDB-lite"/>
    </source>
</evidence>
<evidence type="ECO:0000313" key="3">
    <source>
        <dbReference type="EMBL" id="EER01339.1"/>
    </source>
</evidence>
<dbReference type="OrthoDB" id="436196at2759"/>
<gene>
    <name evidence="3" type="ORF">Pmar_PMAR004212</name>
</gene>
<dbReference type="OMA" id="RYACDAY"/>
<name>C5LPL9_PERM5</name>
<sequence>MFVLAFLTFTTIVGAQDPPFVNDVTPSSNLPEWDDYCKYKNGPESYCKYELEPMLCQGGDQPCGDGPVPPVEITTITLVSTPSTEAPSSTTMSSSSIATGGNDQRYACDAYCQSVNDINSYCKWWFQEPVCKGGDQPCGSPSICNGDSPVSTTPLTPEIESLPPVDSPSDGLHHSECDYMCKSLNNVMSYCKWWMDVPVCHGGDQPCGDVNECTSQEWPEPKTPTPAPGAHPGPSRECDAFCAGLNDEGSYCKWWKAVAVCKGGDQPCGVGDCASNTQYISVDTPMTVSPSQGDGDRHSAPNVKCDAYCIDQNPGLSEDKPTYCKWWLTAAVCKHGDQPCSPSICDTDAPLSDGAR</sequence>
<protein>
    <submittedName>
        <fullName evidence="3">Uncharacterized protein</fullName>
    </submittedName>
</protein>
<dbReference type="EMBL" id="GG684180">
    <property type="protein sequence ID" value="EER01339.1"/>
    <property type="molecule type" value="Genomic_DNA"/>
</dbReference>
<dbReference type="Proteomes" id="UP000007800">
    <property type="component" value="Unassembled WGS sequence"/>
</dbReference>